<gene>
    <name evidence="2" type="ORF">BU16DRAFT_568045</name>
</gene>
<dbReference type="EMBL" id="MU004201">
    <property type="protein sequence ID" value="KAF2488744.1"/>
    <property type="molecule type" value="Genomic_DNA"/>
</dbReference>
<dbReference type="AlphaFoldDB" id="A0A6A6Q9Q0"/>
<proteinExistence type="predicted"/>
<organism evidence="2 3">
    <name type="scientific">Lophium mytilinum</name>
    <dbReference type="NCBI Taxonomy" id="390894"/>
    <lineage>
        <taxon>Eukaryota</taxon>
        <taxon>Fungi</taxon>
        <taxon>Dikarya</taxon>
        <taxon>Ascomycota</taxon>
        <taxon>Pezizomycotina</taxon>
        <taxon>Dothideomycetes</taxon>
        <taxon>Pleosporomycetidae</taxon>
        <taxon>Mytilinidiales</taxon>
        <taxon>Mytilinidiaceae</taxon>
        <taxon>Lophium</taxon>
    </lineage>
</organism>
<keyword evidence="3" id="KW-1185">Reference proteome</keyword>
<evidence type="ECO:0000313" key="3">
    <source>
        <dbReference type="Proteomes" id="UP000799750"/>
    </source>
</evidence>
<accession>A0A6A6Q9Q0</accession>
<evidence type="ECO:0000313" key="2">
    <source>
        <dbReference type="EMBL" id="KAF2488744.1"/>
    </source>
</evidence>
<evidence type="ECO:0000256" key="1">
    <source>
        <dbReference type="SAM" id="MobiDB-lite"/>
    </source>
</evidence>
<reference evidence="2" key="1">
    <citation type="journal article" date="2020" name="Stud. Mycol.">
        <title>101 Dothideomycetes genomes: a test case for predicting lifestyles and emergence of pathogens.</title>
        <authorList>
            <person name="Haridas S."/>
            <person name="Albert R."/>
            <person name="Binder M."/>
            <person name="Bloem J."/>
            <person name="Labutti K."/>
            <person name="Salamov A."/>
            <person name="Andreopoulos B."/>
            <person name="Baker S."/>
            <person name="Barry K."/>
            <person name="Bills G."/>
            <person name="Bluhm B."/>
            <person name="Cannon C."/>
            <person name="Castanera R."/>
            <person name="Culley D."/>
            <person name="Daum C."/>
            <person name="Ezra D."/>
            <person name="Gonzalez J."/>
            <person name="Henrissat B."/>
            <person name="Kuo A."/>
            <person name="Liang C."/>
            <person name="Lipzen A."/>
            <person name="Lutzoni F."/>
            <person name="Magnuson J."/>
            <person name="Mondo S."/>
            <person name="Nolan M."/>
            <person name="Ohm R."/>
            <person name="Pangilinan J."/>
            <person name="Park H.-J."/>
            <person name="Ramirez L."/>
            <person name="Alfaro M."/>
            <person name="Sun H."/>
            <person name="Tritt A."/>
            <person name="Yoshinaga Y."/>
            <person name="Zwiers L.-H."/>
            <person name="Turgeon B."/>
            <person name="Goodwin S."/>
            <person name="Spatafora J."/>
            <person name="Crous P."/>
            <person name="Grigoriev I."/>
        </authorList>
    </citation>
    <scope>NUCLEOTIDE SEQUENCE</scope>
    <source>
        <strain evidence="2">CBS 269.34</strain>
    </source>
</reference>
<name>A0A6A6Q9Q0_9PEZI</name>
<feature type="region of interest" description="Disordered" evidence="1">
    <location>
        <begin position="31"/>
        <end position="71"/>
    </location>
</feature>
<dbReference type="Proteomes" id="UP000799750">
    <property type="component" value="Unassembled WGS sequence"/>
</dbReference>
<protein>
    <submittedName>
        <fullName evidence="2">Uncharacterized protein</fullName>
    </submittedName>
</protein>
<sequence>MSSGPFSYGVPKSAHMIGRVAGLITPIAKVADSTASSTPKKRKNASVQGNETPKRARKNPKKKAAAAIESRSDHEKVYVEKLL</sequence>
<feature type="compositionally biased region" description="Basic residues" evidence="1">
    <location>
        <begin position="55"/>
        <end position="64"/>
    </location>
</feature>